<reference evidence="1 2" key="1">
    <citation type="submission" date="2021-07" db="EMBL/GenBank/DDBJ databases">
        <authorList>
            <person name="Palmer J.M."/>
        </authorList>
    </citation>
    <scope>NUCLEOTIDE SEQUENCE [LARGE SCALE GENOMIC DNA]</scope>
    <source>
        <strain evidence="1 2">AT_MEX2019</strain>
        <tissue evidence="1">Muscle</tissue>
    </source>
</reference>
<accession>A0ABU7BJD7</accession>
<proteinExistence type="predicted"/>
<sequence>MTFPSKRHTKYSPACLLDGISCIQSSSTSLPRRSCLPLLCLCPLHFPHQGGHSTHHHPVLFGNAFTYLCHAVTEFFQITKDVIHLCAPTSALVCHPVLLL</sequence>
<name>A0ABU7BJD7_9TELE</name>
<comment type="caution">
    <text evidence="1">The sequence shown here is derived from an EMBL/GenBank/DDBJ whole genome shotgun (WGS) entry which is preliminary data.</text>
</comment>
<evidence type="ECO:0000313" key="2">
    <source>
        <dbReference type="Proteomes" id="UP001345963"/>
    </source>
</evidence>
<protein>
    <submittedName>
        <fullName evidence="1">Uncharacterized protein</fullName>
    </submittedName>
</protein>
<organism evidence="1 2">
    <name type="scientific">Ataeniobius toweri</name>
    <dbReference type="NCBI Taxonomy" id="208326"/>
    <lineage>
        <taxon>Eukaryota</taxon>
        <taxon>Metazoa</taxon>
        <taxon>Chordata</taxon>
        <taxon>Craniata</taxon>
        <taxon>Vertebrata</taxon>
        <taxon>Euteleostomi</taxon>
        <taxon>Actinopterygii</taxon>
        <taxon>Neopterygii</taxon>
        <taxon>Teleostei</taxon>
        <taxon>Neoteleostei</taxon>
        <taxon>Acanthomorphata</taxon>
        <taxon>Ovalentaria</taxon>
        <taxon>Atherinomorphae</taxon>
        <taxon>Cyprinodontiformes</taxon>
        <taxon>Goodeidae</taxon>
        <taxon>Ataeniobius</taxon>
    </lineage>
</organism>
<gene>
    <name evidence="1" type="ORF">ATANTOWER_026158</name>
</gene>
<keyword evidence="2" id="KW-1185">Reference proteome</keyword>
<dbReference type="Proteomes" id="UP001345963">
    <property type="component" value="Unassembled WGS sequence"/>
</dbReference>
<dbReference type="EMBL" id="JAHUTI010055332">
    <property type="protein sequence ID" value="MED6250175.1"/>
    <property type="molecule type" value="Genomic_DNA"/>
</dbReference>
<evidence type="ECO:0000313" key="1">
    <source>
        <dbReference type="EMBL" id="MED6250175.1"/>
    </source>
</evidence>